<organism evidence="2 3">
    <name type="scientific">Stachybotrys elegans</name>
    <dbReference type="NCBI Taxonomy" id="80388"/>
    <lineage>
        <taxon>Eukaryota</taxon>
        <taxon>Fungi</taxon>
        <taxon>Dikarya</taxon>
        <taxon>Ascomycota</taxon>
        <taxon>Pezizomycotina</taxon>
        <taxon>Sordariomycetes</taxon>
        <taxon>Hypocreomycetidae</taxon>
        <taxon>Hypocreales</taxon>
        <taxon>Stachybotryaceae</taxon>
        <taxon>Stachybotrys</taxon>
    </lineage>
</organism>
<evidence type="ECO:0000256" key="1">
    <source>
        <dbReference type="SAM" id="SignalP"/>
    </source>
</evidence>
<evidence type="ECO:0008006" key="4">
    <source>
        <dbReference type="Google" id="ProtNLM"/>
    </source>
</evidence>
<sequence>MFAAIWIRMPVLPTMLPVLHGQHSLHMYGCVVIASPAKSLELQPTPVHTKMVRGEDTETFLHRPRSQQEPDGQSRIRKTWSRYANRKSWTRLLAPISRVQKSGFMANKPQLS</sequence>
<protein>
    <recommendedName>
        <fullName evidence="4">Secreted protein</fullName>
    </recommendedName>
</protein>
<comment type="caution">
    <text evidence="2">The sequence shown here is derived from an EMBL/GenBank/DDBJ whole genome shotgun (WGS) entry which is preliminary data.</text>
</comment>
<feature type="signal peptide" evidence="1">
    <location>
        <begin position="1"/>
        <end position="21"/>
    </location>
</feature>
<accession>A0A8K0T317</accession>
<dbReference type="AlphaFoldDB" id="A0A8K0T317"/>
<keyword evidence="3" id="KW-1185">Reference proteome</keyword>
<gene>
    <name evidence="2" type="ORF">B0I35DRAFT_127343</name>
</gene>
<reference evidence="2" key="1">
    <citation type="journal article" date="2021" name="Nat. Commun.">
        <title>Genetic determinants of endophytism in the Arabidopsis root mycobiome.</title>
        <authorList>
            <person name="Mesny F."/>
            <person name="Miyauchi S."/>
            <person name="Thiergart T."/>
            <person name="Pickel B."/>
            <person name="Atanasova L."/>
            <person name="Karlsson M."/>
            <person name="Huettel B."/>
            <person name="Barry K.W."/>
            <person name="Haridas S."/>
            <person name="Chen C."/>
            <person name="Bauer D."/>
            <person name="Andreopoulos W."/>
            <person name="Pangilinan J."/>
            <person name="LaButti K."/>
            <person name="Riley R."/>
            <person name="Lipzen A."/>
            <person name="Clum A."/>
            <person name="Drula E."/>
            <person name="Henrissat B."/>
            <person name="Kohler A."/>
            <person name="Grigoriev I.V."/>
            <person name="Martin F.M."/>
            <person name="Hacquard S."/>
        </authorList>
    </citation>
    <scope>NUCLEOTIDE SEQUENCE</scope>
    <source>
        <strain evidence="2">MPI-CAGE-CH-0235</strain>
    </source>
</reference>
<evidence type="ECO:0000313" key="2">
    <source>
        <dbReference type="EMBL" id="KAH7326165.1"/>
    </source>
</evidence>
<feature type="chain" id="PRO_5035457500" description="Secreted protein" evidence="1">
    <location>
        <begin position="22"/>
        <end position="112"/>
    </location>
</feature>
<name>A0A8K0T317_9HYPO</name>
<dbReference type="EMBL" id="JAGPNK010000002">
    <property type="protein sequence ID" value="KAH7326165.1"/>
    <property type="molecule type" value="Genomic_DNA"/>
</dbReference>
<evidence type="ECO:0000313" key="3">
    <source>
        <dbReference type="Proteomes" id="UP000813444"/>
    </source>
</evidence>
<dbReference type="Proteomes" id="UP000813444">
    <property type="component" value="Unassembled WGS sequence"/>
</dbReference>
<keyword evidence="1" id="KW-0732">Signal</keyword>
<proteinExistence type="predicted"/>